<reference evidence="3" key="1">
    <citation type="submission" date="2023-06" db="EMBL/GenBank/DDBJ databases">
        <title>Male Hemibagrus guttatus genome.</title>
        <authorList>
            <person name="Bian C."/>
        </authorList>
    </citation>
    <scope>NUCLEOTIDE SEQUENCE</scope>
    <source>
        <strain evidence="3">Male_cb2023</strain>
        <tissue evidence="3">Muscle</tissue>
    </source>
</reference>
<keyword evidence="4" id="KW-1185">Reference proteome</keyword>
<evidence type="ECO:0000313" key="3">
    <source>
        <dbReference type="EMBL" id="KAK3526122.1"/>
    </source>
</evidence>
<feature type="signal peptide" evidence="2">
    <location>
        <begin position="1"/>
        <end position="16"/>
    </location>
</feature>
<dbReference type="AlphaFoldDB" id="A0AAE0UZE9"/>
<organism evidence="3 4">
    <name type="scientific">Hemibagrus guttatus</name>
    <dbReference type="NCBI Taxonomy" id="175788"/>
    <lineage>
        <taxon>Eukaryota</taxon>
        <taxon>Metazoa</taxon>
        <taxon>Chordata</taxon>
        <taxon>Craniata</taxon>
        <taxon>Vertebrata</taxon>
        <taxon>Euteleostomi</taxon>
        <taxon>Actinopterygii</taxon>
        <taxon>Neopterygii</taxon>
        <taxon>Teleostei</taxon>
        <taxon>Ostariophysi</taxon>
        <taxon>Siluriformes</taxon>
        <taxon>Bagridae</taxon>
        <taxon>Hemibagrus</taxon>
    </lineage>
</organism>
<evidence type="ECO:0000256" key="1">
    <source>
        <dbReference type="SAM" id="MobiDB-lite"/>
    </source>
</evidence>
<protein>
    <submittedName>
        <fullName evidence="3">Uncharacterized protein</fullName>
    </submittedName>
</protein>
<sequence length="222" mass="25104">MLSWLHSLLPWQPCLCQFSIWCQVLPPFLNHFRGECEKQGVKAGYTLDGVPTHRRAHTLSFTHAITHYRQFRNANQPTMHVFGLGEETGAPRGNPQGTGRTGKLHGGGRNRTPDPGALFCANGVQFERLLSQSAEKNADLELITSTHLQTGTLNGRTQHHYCWRRPMEHRPEQSTGVHYCFRKEEEEKKEQRGFMSALQNPGTSAEGVCLAAWGKLESLQWE</sequence>
<gene>
    <name evidence="3" type="ORF">QTP70_016104</name>
</gene>
<evidence type="ECO:0000256" key="2">
    <source>
        <dbReference type="SAM" id="SignalP"/>
    </source>
</evidence>
<evidence type="ECO:0000313" key="4">
    <source>
        <dbReference type="Proteomes" id="UP001274896"/>
    </source>
</evidence>
<dbReference type="Proteomes" id="UP001274896">
    <property type="component" value="Unassembled WGS sequence"/>
</dbReference>
<proteinExistence type="predicted"/>
<dbReference type="EMBL" id="JAUCMX010000013">
    <property type="protein sequence ID" value="KAK3526122.1"/>
    <property type="molecule type" value="Genomic_DNA"/>
</dbReference>
<feature type="region of interest" description="Disordered" evidence="1">
    <location>
        <begin position="85"/>
        <end position="111"/>
    </location>
</feature>
<accession>A0AAE0UZE9</accession>
<feature type="chain" id="PRO_5042290475" evidence="2">
    <location>
        <begin position="17"/>
        <end position="222"/>
    </location>
</feature>
<keyword evidence="2" id="KW-0732">Signal</keyword>
<name>A0AAE0UZE9_9TELE</name>
<comment type="caution">
    <text evidence="3">The sequence shown here is derived from an EMBL/GenBank/DDBJ whole genome shotgun (WGS) entry which is preliminary data.</text>
</comment>